<feature type="domain" description="Ig-like" evidence="8">
    <location>
        <begin position="125"/>
        <end position="224"/>
    </location>
</feature>
<dbReference type="InterPro" id="IPR013106">
    <property type="entry name" value="Ig_V-set"/>
</dbReference>
<evidence type="ECO:0000256" key="7">
    <source>
        <dbReference type="SAM" id="MobiDB-lite"/>
    </source>
</evidence>
<sequence length="283" mass="31264">MPAVLGVTLDQSPKVLIKGKGKTVYLPCKVTGLGSSDYIHWYQMKDGEAPSRLLYISQGGSVARDTSEANDFTVDKTKLYDLKLSNTQENHAAVYFCAYWDTSSDKKVFGSGTRLYVTDKAIKAPTLSRYLPSEKDKSDKHGKKTLLIQASDMFPDLVKFVWKRKDGEKWTDVSEGEVLEQRNGSPAVTVTSMLIVDKDKAKNDYQCTVTHEGNTAGTKTLEMKEENSKPTKGPTDGDQNSVTCPPSTEEPITNQISGDSEQIPSGGAYWKENMQQFNHSVIG</sequence>
<dbReference type="Pfam" id="PF07686">
    <property type="entry name" value="V-set"/>
    <property type="match status" value="1"/>
</dbReference>
<proteinExistence type="predicted"/>
<dbReference type="EMBL" id="JAAMOB010000002">
    <property type="protein sequence ID" value="KAF4117353.1"/>
    <property type="molecule type" value="Genomic_DNA"/>
</dbReference>
<dbReference type="PROSITE" id="PS50835">
    <property type="entry name" value="IG_LIKE"/>
    <property type="match status" value="2"/>
</dbReference>
<dbReference type="PANTHER" id="PTHR19256:SF65">
    <property type="entry name" value="T CELL RECEPTOR GAMMA CONSTANT 1-RELATED"/>
    <property type="match status" value="1"/>
</dbReference>
<keyword evidence="2" id="KW-0812">Transmembrane</keyword>
<evidence type="ECO:0000313" key="9">
    <source>
        <dbReference type="EMBL" id="KAF4117353.1"/>
    </source>
</evidence>
<dbReference type="InterPro" id="IPR003597">
    <property type="entry name" value="Ig_C1-set"/>
</dbReference>
<dbReference type="InterPro" id="IPR036179">
    <property type="entry name" value="Ig-like_dom_sf"/>
</dbReference>
<dbReference type="InterPro" id="IPR003599">
    <property type="entry name" value="Ig_sub"/>
</dbReference>
<dbReference type="AlphaFoldDB" id="A0A7J6DDH4"/>
<comment type="subcellular location">
    <subcellularLocation>
        <location evidence="1">Membrane</location>
    </subcellularLocation>
</comment>
<evidence type="ECO:0000256" key="4">
    <source>
        <dbReference type="ARBA" id="ARBA00023136"/>
    </source>
</evidence>
<organism evidence="9 10">
    <name type="scientific">Onychostoma macrolepis</name>
    <dbReference type="NCBI Taxonomy" id="369639"/>
    <lineage>
        <taxon>Eukaryota</taxon>
        <taxon>Metazoa</taxon>
        <taxon>Chordata</taxon>
        <taxon>Craniata</taxon>
        <taxon>Vertebrata</taxon>
        <taxon>Euteleostomi</taxon>
        <taxon>Actinopterygii</taxon>
        <taxon>Neopterygii</taxon>
        <taxon>Teleostei</taxon>
        <taxon>Ostariophysi</taxon>
        <taxon>Cypriniformes</taxon>
        <taxon>Cyprinidae</taxon>
        <taxon>Acrossocheilinae</taxon>
        <taxon>Onychostoma</taxon>
    </lineage>
</organism>
<keyword evidence="5" id="KW-0675">Receptor</keyword>
<evidence type="ECO:0000259" key="8">
    <source>
        <dbReference type="PROSITE" id="PS50835"/>
    </source>
</evidence>
<evidence type="ECO:0000256" key="2">
    <source>
        <dbReference type="ARBA" id="ARBA00022692"/>
    </source>
</evidence>
<dbReference type="PANTHER" id="PTHR19256">
    <property type="entry name" value="T-CELL RECEPTOR GAMMA CHAIN"/>
    <property type="match status" value="1"/>
</dbReference>
<keyword evidence="3" id="KW-1133">Transmembrane helix</keyword>
<dbReference type="InterPro" id="IPR013783">
    <property type="entry name" value="Ig-like_fold"/>
</dbReference>
<dbReference type="InterPro" id="IPR051117">
    <property type="entry name" value="TRG_var/const_region"/>
</dbReference>
<dbReference type="InterPro" id="IPR007110">
    <property type="entry name" value="Ig-like_dom"/>
</dbReference>
<dbReference type="Gene3D" id="2.60.40.10">
    <property type="entry name" value="Immunoglobulins"/>
    <property type="match status" value="2"/>
</dbReference>
<accession>A0A7J6DDH4</accession>
<evidence type="ECO:0000313" key="10">
    <source>
        <dbReference type="Proteomes" id="UP000579812"/>
    </source>
</evidence>
<reference evidence="9 10" key="1">
    <citation type="submission" date="2020-04" db="EMBL/GenBank/DDBJ databases">
        <title>Chromosome-level genome assembly of a cyprinid fish Onychostoma macrolepis by integration of Nanopore Sequencing, Bionano and Hi-C technology.</title>
        <authorList>
            <person name="Wang D."/>
        </authorList>
    </citation>
    <scope>NUCLEOTIDE SEQUENCE [LARGE SCALE GENOMIC DNA]</scope>
    <source>
        <strain evidence="9">SWU-2019</strain>
        <tissue evidence="9">Muscle</tissue>
    </source>
</reference>
<evidence type="ECO:0000256" key="1">
    <source>
        <dbReference type="ARBA" id="ARBA00004370"/>
    </source>
</evidence>
<evidence type="ECO:0000256" key="3">
    <source>
        <dbReference type="ARBA" id="ARBA00022989"/>
    </source>
</evidence>
<gene>
    <name evidence="9" type="ORF">G5714_001906</name>
</gene>
<keyword evidence="4" id="KW-0472">Membrane</keyword>
<dbReference type="Proteomes" id="UP000579812">
    <property type="component" value="Unassembled WGS sequence"/>
</dbReference>
<dbReference type="SMART" id="SM00406">
    <property type="entry name" value="IGv"/>
    <property type="match status" value="1"/>
</dbReference>
<name>A0A7J6DDH4_9TELE</name>
<keyword evidence="6" id="KW-0393">Immunoglobulin domain</keyword>
<evidence type="ECO:0000256" key="5">
    <source>
        <dbReference type="ARBA" id="ARBA00023170"/>
    </source>
</evidence>
<evidence type="ECO:0000256" key="6">
    <source>
        <dbReference type="ARBA" id="ARBA00023319"/>
    </source>
</evidence>
<keyword evidence="10" id="KW-1185">Reference proteome</keyword>
<feature type="domain" description="Ig-like" evidence="8">
    <location>
        <begin position="2"/>
        <end position="109"/>
    </location>
</feature>
<dbReference type="GO" id="GO:0016020">
    <property type="term" value="C:membrane"/>
    <property type="evidence" value="ECO:0007669"/>
    <property type="project" value="UniProtKB-SubCell"/>
</dbReference>
<comment type="caution">
    <text evidence="9">The sequence shown here is derived from an EMBL/GenBank/DDBJ whole genome shotgun (WGS) entry which is preliminary data.</text>
</comment>
<protein>
    <recommendedName>
        <fullName evidence="8">Ig-like domain-containing protein</fullName>
    </recommendedName>
</protein>
<feature type="region of interest" description="Disordered" evidence="7">
    <location>
        <begin position="216"/>
        <end position="266"/>
    </location>
</feature>
<dbReference type="SMART" id="SM00409">
    <property type="entry name" value="IG"/>
    <property type="match status" value="1"/>
</dbReference>
<dbReference type="Pfam" id="PF07654">
    <property type="entry name" value="C1-set"/>
    <property type="match status" value="1"/>
</dbReference>
<dbReference type="SUPFAM" id="SSF48726">
    <property type="entry name" value="Immunoglobulin"/>
    <property type="match status" value="2"/>
</dbReference>
<feature type="compositionally biased region" description="Polar residues" evidence="7">
    <location>
        <begin position="237"/>
        <end position="263"/>
    </location>
</feature>